<dbReference type="InterPro" id="IPR015505">
    <property type="entry name" value="Coronin"/>
</dbReference>
<gene>
    <name evidence="6" type="ORF">EEDITHA_LOCUS9059</name>
</gene>
<dbReference type="PROSITE" id="PS50082">
    <property type="entry name" value="WD_REPEATS_2"/>
    <property type="match status" value="2"/>
</dbReference>
<keyword evidence="1 3" id="KW-0853">WD repeat</keyword>
<dbReference type="AlphaFoldDB" id="A0AAU9U2U0"/>
<feature type="repeat" description="WD" evidence="3">
    <location>
        <begin position="65"/>
        <end position="107"/>
    </location>
</feature>
<feature type="compositionally biased region" description="Basic and acidic residues" evidence="5">
    <location>
        <begin position="358"/>
        <end position="381"/>
    </location>
</feature>
<dbReference type="InterPro" id="IPR019775">
    <property type="entry name" value="WD40_repeat_CS"/>
</dbReference>
<dbReference type="GO" id="GO:0007015">
    <property type="term" value="P:actin filament organization"/>
    <property type="evidence" value="ECO:0007669"/>
    <property type="project" value="TreeGrafter"/>
</dbReference>
<sequence length="469" mass="51818">MRVMVGRIPADHPLVGGHKGPVLDIAWCPHNDNVIASGSEDCVVKVWQIPDGGLSRTLTEPVVDLVYHQRRVGLVLWHPTAQNVLLTAGSDNQIAIWNVGTGEVLISLDCHPDLIYSACWNWTGSKLLTTCRDKKIRIIDPRKGEVESEAIAHEGSKASRAIFLKHGLVFTTGFSRMSERQYSLRTPDALSEPIVTVEIDTSNGVMFPLYDPDTNLIYLCGKGDSVIRYFEVTPEPPFVHYINTFQTPDPQRGIGMMPKRGCDVATCEIAKFYRLNNSGLCQVISMTVPRKSELFQEDLYPDTLSDEASLTADEWLAGEDAEPCTMSLKERALLVQGGYVAGRATTLTVTKRNALATPRDRERDRERERERERDKDERSPTPRDSQAPTPASTTPPPAFTAMVEKQLSDLVEEIRKLKSVIVKQENRIRALEATVKAGLAPPAPSPPAPSPPAPSPPNNHDDAMAPDEV</sequence>
<dbReference type="SMART" id="SM01167">
    <property type="entry name" value="DUF1900"/>
    <property type="match status" value="1"/>
</dbReference>
<keyword evidence="7" id="KW-1185">Reference proteome</keyword>
<name>A0AAU9U2U0_EUPED</name>
<keyword evidence="2 4" id="KW-0677">Repeat</keyword>
<dbReference type="GO" id="GO:0051015">
    <property type="term" value="F:actin filament binding"/>
    <property type="evidence" value="ECO:0007669"/>
    <property type="project" value="TreeGrafter"/>
</dbReference>
<dbReference type="PANTHER" id="PTHR10856:SF0">
    <property type="entry name" value="CORONIN"/>
    <property type="match status" value="1"/>
</dbReference>
<evidence type="ECO:0000256" key="5">
    <source>
        <dbReference type="SAM" id="MobiDB-lite"/>
    </source>
</evidence>
<comment type="similarity">
    <text evidence="4">Belongs to the WD repeat coronin family.</text>
</comment>
<dbReference type="EMBL" id="CAKOGL010000013">
    <property type="protein sequence ID" value="CAH2093386.1"/>
    <property type="molecule type" value="Genomic_DNA"/>
</dbReference>
<evidence type="ECO:0000256" key="3">
    <source>
        <dbReference type="PROSITE-ProRule" id="PRU00221"/>
    </source>
</evidence>
<dbReference type="Proteomes" id="UP001153954">
    <property type="component" value="Unassembled WGS sequence"/>
</dbReference>
<dbReference type="InterPro" id="IPR036322">
    <property type="entry name" value="WD40_repeat_dom_sf"/>
</dbReference>
<dbReference type="InterPro" id="IPR001680">
    <property type="entry name" value="WD40_rpt"/>
</dbReference>
<proteinExistence type="inferred from homology"/>
<dbReference type="PANTHER" id="PTHR10856">
    <property type="entry name" value="CORONIN"/>
    <property type="match status" value="1"/>
</dbReference>
<evidence type="ECO:0000256" key="2">
    <source>
        <dbReference type="ARBA" id="ARBA00022737"/>
    </source>
</evidence>
<feature type="region of interest" description="Disordered" evidence="5">
    <location>
        <begin position="433"/>
        <end position="469"/>
    </location>
</feature>
<evidence type="ECO:0000256" key="1">
    <source>
        <dbReference type="ARBA" id="ARBA00022574"/>
    </source>
</evidence>
<dbReference type="SMART" id="SM00320">
    <property type="entry name" value="WD40"/>
    <property type="match status" value="3"/>
</dbReference>
<dbReference type="PROSITE" id="PS50294">
    <property type="entry name" value="WD_REPEATS_REGION"/>
    <property type="match status" value="2"/>
</dbReference>
<dbReference type="SUPFAM" id="SSF50978">
    <property type="entry name" value="WD40 repeat-like"/>
    <property type="match status" value="1"/>
</dbReference>
<evidence type="ECO:0000256" key="4">
    <source>
        <dbReference type="RuleBase" id="RU280818"/>
    </source>
</evidence>
<dbReference type="Pfam" id="PF16300">
    <property type="entry name" value="WD40_4"/>
    <property type="match status" value="1"/>
</dbReference>
<comment type="caution">
    <text evidence="6">The sequence shown here is derived from an EMBL/GenBank/DDBJ whole genome shotgun (WGS) entry which is preliminary data.</text>
</comment>
<protein>
    <recommendedName>
        <fullName evidence="4">Coronin</fullName>
    </recommendedName>
</protein>
<feature type="repeat" description="WD" evidence="3">
    <location>
        <begin position="15"/>
        <end position="57"/>
    </location>
</feature>
<organism evidence="6 7">
    <name type="scientific">Euphydryas editha</name>
    <name type="common">Edith's checkerspot</name>
    <dbReference type="NCBI Taxonomy" id="104508"/>
    <lineage>
        <taxon>Eukaryota</taxon>
        <taxon>Metazoa</taxon>
        <taxon>Ecdysozoa</taxon>
        <taxon>Arthropoda</taxon>
        <taxon>Hexapoda</taxon>
        <taxon>Insecta</taxon>
        <taxon>Pterygota</taxon>
        <taxon>Neoptera</taxon>
        <taxon>Endopterygota</taxon>
        <taxon>Lepidoptera</taxon>
        <taxon>Glossata</taxon>
        <taxon>Ditrysia</taxon>
        <taxon>Papilionoidea</taxon>
        <taxon>Nymphalidae</taxon>
        <taxon>Nymphalinae</taxon>
        <taxon>Euphydryas</taxon>
    </lineage>
</organism>
<feature type="region of interest" description="Disordered" evidence="5">
    <location>
        <begin position="350"/>
        <end position="398"/>
    </location>
</feature>
<dbReference type="InterPro" id="IPR015943">
    <property type="entry name" value="WD40/YVTN_repeat-like_dom_sf"/>
</dbReference>
<dbReference type="Gene3D" id="2.130.10.10">
    <property type="entry name" value="YVTN repeat-like/Quinoprotein amine dehydrogenase"/>
    <property type="match status" value="1"/>
</dbReference>
<dbReference type="Pfam" id="PF00400">
    <property type="entry name" value="WD40"/>
    <property type="match status" value="2"/>
</dbReference>
<evidence type="ECO:0000313" key="6">
    <source>
        <dbReference type="EMBL" id="CAH2093386.1"/>
    </source>
</evidence>
<dbReference type="PROSITE" id="PS00678">
    <property type="entry name" value="WD_REPEATS_1"/>
    <property type="match status" value="1"/>
</dbReference>
<reference evidence="6" key="1">
    <citation type="submission" date="2022-03" db="EMBL/GenBank/DDBJ databases">
        <authorList>
            <person name="Tunstrom K."/>
        </authorList>
    </citation>
    <scope>NUCLEOTIDE SEQUENCE</scope>
</reference>
<evidence type="ECO:0000313" key="7">
    <source>
        <dbReference type="Proteomes" id="UP001153954"/>
    </source>
</evidence>
<feature type="compositionally biased region" description="Pro residues" evidence="5">
    <location>
        <begin position="441"/>
        <end position="457"/>
    </location>
</feature>
<accession>A0AAU9U2U0</accession>